<reference evidence="2 3" key="1">
    <citation type="journal article" date="2020" name="Microorganisms">
        <title>Osmotic Adaptation and Compatible Solute Biosynthesis of Phototrophic Bacteria as Revealed from Genome Analyses.</title>
        <authorList>
            <person name="Imhoff J.F."/>
            <person name="Rahn T."/>
            <person name="Kunzel S."/>
            <person name="Keller A."/>
            <person name="Neulinger S.C."/>
        </authorList>
    </citation>
    <scope>NUCLEOTIDE SEQUENCE [LARGE SCALE GENOMIC DNA]</scope>
    <source>
        <strain evidence="2 3">DSM 9895</strain>
    </source>
</reference>
<dbReference type="Proteomes" id="UP001296873">
    <property type="component" value="Unassembled WGS sequence"/>
</dbReference>
<dbReference type="InterPro" id="IPR044153">
    <property type="entry name" value="PIN_Pae0151-like"/>
</dbReference>
<evidence type="ECO:0000313" key="3">
    <source>
        <dbReference type="Proteomes" id="UP001296873"/>
    </source>
</evidence>
<dbReference type="CDD" id="cd09873">
    <property type="entry name" value="PIN_Pae0151-like"/>
    <property type="match status" value="1"/>
</dbReference>
<accession>A0ABS1DGR6</accession>
<dbReference type="PANTHER" id="PTHR35901:SF1">
    <property type="entry name" value="EXONUCLEASE VAPC9"/>
    <property type="match status" value="1"/>
</dbReference>
<keyword evidence="3" id="KW-1185">Reference proteome</keyword>
<evidence type="ECO:0000313" key="2">
    <source>
        <dbReference type="EMBL" id="MBK1669675.1"/>
    </source>
</evidence>
<comment type="caution">
    <text evidence="2">The sequence shown here is derived from an EMBL/GenBank/DDBJ whole genome shotgun (WGS) entry which is preliminary data.</text>
</comment>
<organism evidence="2 3">
    <name type="scientific">Rhodovibrio sodomensis</name>
    <dbReference type="NCBI Taxonomy" id="1088"/>
    <lineage>
        <taxon>Bacteria</taxon>
        <taxon>Pseudomonadati</taxon>
        <taxon>Pseudomonadota</taxon>
        <taxon>Alphaproteobacteria</taxon>
        <taxon>Rhodospirillales</taxon>
        <taxon>Rhodovibrionaceae</taxon>
        <taxon>Rhodovibrio</taxon>
    </lineage>
</organism>
<proteinExistence type="predicted"/>
<dbReference type="PANTHER" id="PTHR35901">
    <property type="entry name" value="RIBONUCLEASE VAPC3"/>
    <property type="match status" value="1"/>
</dbReference>
<keyword evidence="1" id="KW-0460">Magnesium</keyword>
<evidence type="ECO:0008006" key="4">
    <source>
        <dbReference type="Google" id="ProtNLM"/>
    </source>
</evidence>
<protein>
    <recommendedName>
        <fullName evidence="4">PIN domain-containing protein</fullName>
    </recommendedName>
</protein>
<dbReference type="SUPFAM" id="SSF88723">
    <property type="entry name" value="PIN domain-like"/>
    <property type="match status" value="1"/>
</dbReference>
<dbReference type="InterPro" id="IPR051619">
    <property type="entry name" value="TypeII_TA_RNase_PINc/VapC"/>
</dbReference>
<evidence type="ECO:0000256" key="1">
    <source>
        <dbReference type="ARBA" id="ARBA00022842"/>
    </source>
</evidence>
<gene>
    <name evidence="2" type="ORF">CKO28_16675</name>
</gene>
<dbReference type="Gene3D" id="3.40.50.1010">
    <property type="entry name" value="5'-nuclease"/>
    <property type="match status" value="1"/>
</dbReference>
<dbReference type="EMBL" id="NRRL01000057">
    <property type="protein sequence ID" value="MBK1669675.1"/>
    <property type="molecule type" value="Genomic_DNA"/>
</dbReference>
<name>A0ABS1DGR6_9PROT</name>
<sequence length="105" mass="11714">MVAPSLLLFEVTNVFWKKQRLGEMDEDTVKKPIDHLRRSETLELVGPRALISRAMSIAVAPGHPAYDCFYLACAELFGARCVTADQRMLKTVVGTPFAHLVEPLN</sequence>
<dbReference type="InterPro" id="IPR029060">
    <property type="entry name" value="PIN-like_dom_sf"/>
</dbReference>